<keyword evidence="4" id="KW-0645">Protease</keyword>
<comment type="subcellular location">
    <subcellularLocation>
        <location evidence="1">Membrane</location>
    </subcellularLocation>
</comment>
<dbReference type="SUPFAM" id="SSF50494">
    <property type="entry name" value="Trypsin-like serine proteases"/>
    <property type="match status" value="2"/>
</dbReference>
<dbReference type="SUPFAM" id="SSF63712">
    <property type="entry name" value="Nicotinic receptor ligand binding domain-like"/>
    <property type="match status" value="1"/>
</dbReference>
<dbReference type="GO" id="GO:0016020">
    <property type="term" value="C:membrane"/>
    <property type="evidence" value="ECO:0007669"/>
    <property type="project" value="UniProtKB-SubCell"/>
</dbReference>
<evidence type="ECO:0000256" key="1">
    <source>
        <dbReference type="ARBA" id="ARBA00004370"/>
    </source>
</evidence>
<dbReference type="PANTHER" id="PTHR24276">
    <property type="entry name" value="POLYSERASE-RELATED"/>
    <property type="match status" value="1"/>
</dbReference>
<comment type="similarity">
    <text evidence="12">Belongs to the cytochrome b5 family.</text>
</comment>
<dbReference type="PROSITE" id="PS50240">
    <property type="entry name" value="TRYPSIN_DOM"/>
    <property type="match status" value="1"/>
</dbReference>
<dbReference type="InterPro" id="IPR006202">
    <property type="entry name" value="Neur_chan_lig-bd"/>
</dbReference>
<evidence type="ECO:0000313" key="16">
    <source>
        <dbReference type="EMBL" id="KAJ6221899.1"/>
    </source>
</evidence>
<feature type="domain" description="Peptidase S1" evidence="14">
    <location>
        <begin position="400"/>
        <end position="687"/>
    </location>
</feature>
<dbReference type="Pfam" id="PF00089">
    <property type="entry name" value="Trypsin"/>
    <property type="match status" value="2"/>
</dbReference>
<sequence length="691" mass="78092">MKTYTLEEIRKHNEKKSNWVLIHDLVYDVSQFLDEHPGGEEVLIEQAGKDATEAFEDVGHSGDARELMKKYQIGVLDEEDQKKTTKIAEKKLEWSAKVLVSICFGLIQTNPEHARHINEVLRVLDSPNYNRAIRPYFDIKPVPVNMSIHVISISEVCDHRSKFKIDAYIRHIWTDPRLTFPIKYGMFSINLDDNIQKKLWSPDTFVNNGIETKNHLSIINGEQSQFWKLKHDGEIFTSRMVELMVNCHMNFQKAPFDSHICTVEFESYGHSMSDVIYQWRGPASLGVSFGEMFDTKFHASFIRNYERTVSLSTGKYSQLFLEFRLSRNFQPFIMIGYIPTFLLVALSWIPLWLGPKTSITLQFLKMKFLIIFIFVALANAHRKDSRLSKHLNETEIISYIIGGRQATDGDAPWQVSIQVKENSYHICGGSIISESWIVSSASCLYLYYSQESALFIKYNTLTLSGGQMIDVANVIPHEQFQYSSHDYDIALVKTITNMTLGQMNAKKINLPDRDSRPMAGSMINITGWGYTTKSFPDNLMILEYPVATDSQCRVRLSPIMTERMFCAGGKGECATEGDYGGPGAANEQLVGVILGNTGCTEESYDVFTNVVATESQCRVRLSPIMTERMFCAGGKGECAMEGDYGGPGAANQQLVGVIKGNTGCTHGDYDVFTNVGSHVSWIEENMKTMSF</sequence>
<dbReference type="Pfam" id="PF00173">
    <property type="entry name" value="Cyt-b5"/>
    <property type="match status" value="1"/>
</dbReference>
<dbReference type="GO" id="GO:0046872">
    <property type="term" value="F:metal ion binding"/>
    <property type="evidence" value="ECO:0007669"/>
    <property type="project" value="UniProtKB-KW"/>
</dbReference>
<keyword evidence="13" id="KW-1133">Transmembrane helix</keyword>
<comment type="caution">
    <text evidence="16">The sequence shown here is derived from an EMBL/GenBank/DDBJ whole genome shotgun (WGS) entry which is preliminary data.</text>
</comment>
<keyword evidence="8" id="KW-0720">Serine protease</keyword>
<dbReference type="InterPro" id="IPR001314">
    <property type="entry name" value="Peptidase_S1A"/>
</dbReference>
<feature type="transmembrane region" description="Helical" evidence="13">
    <location>
        <begin position="359"/>
        <end position="380"/>
    </location>
</feature>
<comment type="similarity">
    <text evidence="2">Belongs to the peptidase S1 family.</text>
</comment>
<dbReference type="PROSITE" id="PS00191">
    <property type="entry name" value="CYTOCHROME_B5_1"/>
    <property type="match status" value="1"/>
</dbReference>
<evidence type="ECO:0000256" key="11">
    <source>
        <dbReference type="ARBA" id="ARBA00023157"/>
    </source>
</evidence>
<keyword evidence="11" id="KW-1015">Disulfide bond</keyword>
<evidence type="ECO:0000259" key="14">
    <source>
        <dbReference type="PROSITE" id="PS50240"/>
    </source>
</evidence>
<dbReference type="InterPro" id="IPR036400">
    <property type="entry name" value="Cyt_B5-like_heme/steroid_sf"/>
</dbReference>
<evidence type="ECO:0000256" key="8">
    <source>
        <dbReference type="ARBA" id="ARBA00022825"/>
    </source>
</evidence>
<feature type="transmembrane region" description="Helical" evidence="13">
    <location>
        <begin position="332"/>
        <end position="353"/>
    </location>
</feature>
<dbReference type="InterPro" id="IPR001199">
    <property type="entry name" value="Cyt_B5-like_heme/steroid-bd"/>
</dbReference>
<keyword evidence="5 13" id="KW-0812">Transmembrane</keyword>
<organism evidence="16 17">
    <name type="scientific">Blomia tropicalis</name>
    <name type="common">Mite</name>
    <dbReference type="NCBI Taxonomy" id="40697"/>
    <lineage>
        <taxon>Eukaryota</taxon>
        <taxon>Metazoa</taxon>
        <taxon>Ecdysozoa</taxon>
        <taxon>Arthropoda</taxon>
        <taxon>Chelicerata</taxon>
        <taxon>Arachnida</taxon>
        <taxon>Acari</taxon>
        <taxon>Acariformes</taxon>
        <taxon>Sarcoptiformes</taxon>
        <taxon>Astigmata</taxon>
        <taxon>Glycyphagoidea</taxon>
        <taxon>Echimyopodidae</taxon>
        <taxon>Blomia</taxon>
    </lineage>
</organism>
<evidence type="ECO:0000256" key="10">
    <source>
        <dbReference type="ARBA" id="ARBA00023136"/>
    </source>
</evidence>
<evidence type="ECO:0000259" key="15">
    <source>
        <dbReference type="PROSITE" id="PS50255"/>
    </source>
</evidence>
<dbReference type="SMART" id="SM00020">
    <property type="entry name" value="Tryp_SPc"/>
    <property type="match status" value="1"/>
</dbReference>
<gene>
    <name evidence="16" type="ORF">RDWZM_000444</name>
</gene>
<reference evidence="16" key="1">
    <citation type="submission" date="2022-12" db="EMBL/GenBank/DDBJ databases">
        <title>Genome assemblies of Blomia tropicalis.</title>
        <authorList>
            <person name="Cui Y."/>
        </authorList>
    </citation>
    <scope>NUCLEOTIDE SEQUENCE</scope>
    <source>
        <tissue evidence="16">Adult mites</tissue>
    </source>
</reference>
<dbReference type="InterPro" id="IPR001254">
    <property type="entry name" value="Trypsin_dom"/>
</dbReference>
<dbReference type="GO" id="GO:0005230">
    <property type="term" value="F:extracellular ligand-gated monoatomic ion channel activity"/>
    <property type="evidence" value="ECO:0007669"/>
    <property type="project" value="InterPro"/>
</dbReference>
<dbReference type="FunFam" id="2.40.10.10:FF:000068">
    <property type="entry name" value="transmembrane protease serine 2"/>
    <property type="match status" value="1"/>
</dbReference>
<dbReference type="InterPro" id="IPR036734">
    <property type="entry name" value="Neur_chan_lig-bd_sf"/>
</dbReference>
<dbReference type="SMART" id="SM01117">
    <property type="entry name" value="Cyt-b5"/>
    <property type="match status" value="1"/>
</dbReference>
<dbReference type="SUPFAM" id="SSF55856">
    <property type="entry name" value="Cytochrome b5-like heme/steroid binding domain"/>
    <property type="match status" value="1"/>
</dbReference>
<evidence type="ECO:0000256" key="2">
    <source>
        <dbReference type="ARBA" id="ARBA00007664"/>
    </source>
</evidence>
<dbReference type="Proteomes" id="UP001142055">
    <property type="component" value="Chromosome 1"/>
</dbReference>
<keyword evidence="17" id="KW-1185">Reference proteome</keyword>
<evidence type="ECO:0000256" key="12">
    <source>
        <dbReference type="ARBA" id="ARBA00038168"/>
    </source>
</evidence>
<evidence type="ECO:0000256" key="3">
    <source>
        <dbReference type="ARBA" id="ARBA00022617"/>
    </source>
</evidence>
<name>A0A9Q0MAK2_BLOTA</name>
<proteinExistence type="inferred from homology"/>
<dbReference type="InterPro" id="IPR009003">
    <property type="entry name" value="Peptidase_S1_PA"/>
</dbReference>
<keyword evidence="3" id="KW-0349">Heme</keyword>
<evidence type="ECO:0000256" key="6">
    <source>
        <dbReference type="ARBA" id="ARBA00022723"/>
    </source>
</evidence>
<dbReference type="Gene3D" id="3.10.120.10">
    <property type="entry name" value="Cytochrome b5-like heme/steroid binding domain"/>
    <property type="match status" value="1"/>
</dbReference>
<keyword evidence="7" id="KW-0378">Hydrolase</keyword>
<dbReference type="AlphaFoldDB" id="A0A9Q0MAK2"/>
<dbReference type="GO" id="GO:0004252">
    <property type="term" value="F:serine-type endopeptidase activity"/>
    <property type="evidence" value="ECO:0007669"/>
    <property type="project" value="InterPro"/>
</dbReference>
<evidence type="ECO:0000256" key="7">
    <source>
        <dbReference type="ARBA" id="ARBA00022801"/>
    </source>
</evidence>
<dbReference type="PANTHER" id="PTHR24276:SF91">
    <property type="entry name" value="AT26814P-RELATED"/>
    <property type="match status" value="1"/>
</dbReference>
<dbReference type="PRINTS" id="PR00722">
    <property type="entry name" value="CHYMOTRYPSIN"/>
</dbReference>
<dbReference type="PROSITE" id="PS50255">
    <property type="entry name" value="CYTOCHROME_B5_2"/>
    <property type="match status" value="1"/>
</dbReference>
<keyword evidence="6" id="KW-0479">Metal-binding</keyword>
<dbReference type="FunFam" id="3.10.120.10:FF:000002">
    <property type="entry name" value="Cytochrome b5 type B"/>
    <property type="match status" value="1"/>
</dbReference>
<dbReference type="CDD" id="cd18987">
    <property type="entry name" value="LGIC_ECD_anion"/>
    <property type="match status" value="1"/>
</dbReference>
<keyword evidence="10 13" id="KW-0472">Membrane</keyword>
<evidence type="ECO:0000313" key="17">
    <source>
        <dbReference type="Proteomes" id="UP001142055"/>
    </source>
</evidence>
<dbReference type="InterPro" id="IPR018506">
    <property type="entry name" value="Cyt_B5_heme-BS"/>
</dbReference>
<evidence type="ECO:0000256" key="5">
    <source>
        <dbReference type="ARBA" id="ARBA00022692"/>
    </source>
</evidence>
<feature type="domain" description="Cytochrome b5 heme-binding" evidence="15">
    <location>
        <begin position="1"/>
        <end position="77"/>
    </location>
</feature>
<evidence type="ECO:0008006" key="18">
    <source>
        <dbReference type="Google" id="ProtNLM"/>
    </source>
</evidence>
<evidence type="ECO:0000256" key="13">
    <source>
        <dbReference type="SAM" id="Phobius"/>
    </source>
</evidence>
<evidence type="ECO:0000256" key="9">
    <source>
        <dbReference type="ARBA" id="ARBA00023004"/>
    </source>
</evidence>
<dbReference type="GO" id="GO:0020037">
    <property type="term" value="F:heme binding"/>
    <property type="evidence" value="ECO:0007669"/>
    <property type="project" value="InterPro"/>
</dbReference>
<accession>A0A9Q0MAK2</accession>
<dbReference type="EMBL" id="JAPWDV010000001">
    <property type="protein sequence ID" value="KAJ6221899.1"/>
    <property type="molecule type" value="Genomic_DNA"/>
</dbReference>
<dbReference type="Gene3D" id="2.40.10.10">
    <property type="entry name" value="Trypsin-like serine proteases"/>
    <property type="match status" value="2"/>
</dbReference>
<protein>
    <recommendedName>
        <fullName evidence="18">Cytochrome b5 heme-binding domain-containing protein</fullName>
    </recommendedName>
</protein>
<dbReference type="Pfam" id="PF02931">
    <property type="entry name" value="Neur_chan_LBD"/>
    <property type="match status" value="1"/>
</dbReference>
<dbReference type="PRINTS" id="PR00363">
    <property type="entry name" value="CYTOCHROMEB5"/>
</dbReference>
<dbReference type="InterPro" id="IPR050430">
    <property type="entry name" value="Peptidase_S1"/>
</dbReference>
<dbReference type="Gene3D" id="2.70.170.10">
    <property type="entry name" value="Neurotransmitter-gated ion-channel ligand-binding domain"/>
    <property type="match status" value="1"/>
</dbReference>
<dbReference type="GO" id="GO:0006508">
    <property type="term" value="P:proteolysis"/>
    <property type="evidence" value="ECO:0007669"/>
    <property type="project" value="UniProtKB-KW"/>
</dbReference>
<dbReference type="CDD" id="cd00190">
    <property type="entry name" value="Tryp_SPc"/>
    <property type="match status" value="1"/>
</dbReference>
<keyword evidence="9" id="KW-0408">Iron</keyword>
<evidence type="ECO:0000256" key="4">
    <source>
        <dbReference type="ARBA" id="ARBA00022670"/>
    </source>
</evidence>
<dbReference type="InterPro" id="IPR043504">
    <property type="entry name" value="Peptidase_S1_PA_chymotrypsin"/>
</dbReference>